<dbReference type="EMBL" id="FWXY01000012">
    <property type="protein sequence ID" value="SMC83607.1"/>
    <property type="molecule type" value="Genomic_DNA"/>
</dbReference>
<feature type="chain" id="PRO_5012325671" evidence="2">
    <location>
        <begin position="27"/>
        <end position="186"/>
    </location>
</feature>
<evidence type="ECO:0000313" key="5">
    <source>
        <dbReference type="Proteomes" id="UP000192418"/>
    </source>
</evidence>
<evidence type="ECO:0000256" key="1">
    <source>
        <dbReference type="ARBA" id="ARBA00022729"/>
    </source>
</evidence>
<dbReference type="AlphaFoldDB" id="A0A1W2CEA3"/>
<dbReference type="Pfam" id="PF03968">
    <property type="entry name" value="LptD_N"/>
    <property type="match status" value="1"/>
</dbReference>
<dbReference type="GO" id="GO:0009279">
    <property type="term" value="C:cell outer membrane"/>
    <property type="evidence" value="ECO:0007669"/>
    <property type="project" value="TreeGrafter"/>
</dbReference>
<dbReference type="OrthoDB" id="5418426at2"/>
<organism evidence="4 5">
    <name type="scientific">Desulfocicer vacuolatum DSM 3385</name>
    <dbReference type="NCBI Taxonomy" id="1121400"/>
    <lineage>
        <taxon>Bacteria</taxon>
        <taxon>Pseudomonadati</taxon>
        <taxon>Thermodesulfobacteriota</taxon>
        <taxon>Desulfobacteria</taxon>
        <taxon>Desulfobacterales</taxon>
        <taxon>Desulfobacteraceae</taxon>
        <taxon>Desulfocicer</taxon>
    </lineage>
</organism>
<gene>
    <name evidence="4" type="ORF">SAMN02746065_11212</name>
</gene>
<protein>
    <submittedName>
        <fullName evidence="4">Lipopolysaccharide export system protein LptA</fullName>
    </submittedName>
</protein>
<feature type="domain" description="Organic solvent tolerance-like N-terminal" evidence="3">
    <location>
        <begin position="39"/>
        <end position="159"/>
    </location>
</feature>
<keyword evidence="1 2" id="KW-0732">Signal</keyword>
<dbReference type="RefSeq" id="WP_084069627.1">
    <property type="nucleotide sequence ID" value="NZ_FWXY01000012.1"/>
</dbReference>
<dbReference type="PANTHER" id="PTHR36504:SF1">
    <property type="entry name" value="LIPOPOLYSACCHARIDE EXPORT SYSTEM PROTEIN LPTA"/>
    <property type="match status" value="1"/>
</dbReference>
<accession>A0A1W2CEA3</accession>
<dbReference type="GO" id="GO:0030288">
    <property type="term" value="C:outer membrane-bounded periplasmic space"/>
    <property type="evidence" value="ECO:0007669"/>
    <property type="project" value="TreeGrafter"/>
</dbReference>
<dbReference type="PANTHER" id="PTHR36504">
    <property type="entry name" value="LIPOPOLYSACCHARIDE EXPORT SYSTEM PROTEIN LPTA"/>
    <property type="match status" value="1"/>
</dbReference>
<dbReference type="InterPro" id="IPR052037">
    <property type="entry name" value="LPS_export_LptA"/>
</dbReference>
<evidence type="ECO:0000259" key="3">
    <source>
        <dbReference type="Pfam" id="PF03968"/>
    </source>
</evidence>
<keyword evidence="5" id="KW-1185">Reference proteome</keyword>
<reference evidence="4 5" key="1">
    <citation type="submission" date="2017-04" db="EMBL/GenBank/DDBJ databases">
        <authorList>
            <person name="Afonso C.L."/>
            <person name="Miller P.J."/>
            <person name="Scott M.A."/>
            <person name="Spackman E."/>
            <person name="Goraichik I."/>
            <person name="Dimitrov K.M."/>
            <person name="Suarez D.L."/>
            <person name="Swayne D.E."/>
        </authorList>
    </citation>
    <scope>NUCLEOTIDE SEQUENCE [LARGE SCALE GENOMIC DNA]</scope>
    <source>
        <strain evidence="4 5">DSM 3385</strain>
    </source>
</reference>
<proteinExistence type="predicted"/>
<dbReference type="GO" id="GO:0015920">
    <property type="term" value="P:lipopolysaccharide transport"/>
    <property type="evidence" value="ECO:0007669"/>
    <property type="project" value="TreeGrafter"/>
</dbReference>
<name>A0A1W2CEA3_9BACT</name>
<dbReference type="Gene3D" id="2.60.450.10">
    <property type="entry name" value="Lipopolysaccharide (LPS) transport protein A like domain"/>
    <property type="match status" value="1"/>
</dbReference>
<dbReference type="GO" id="GO:0017089">
    <property type="term" value="F:glycolipid transfer activity"/>
    <property type="evidence" value="ECO:0007669"/>
    <property type="project" value="TreeGrafter"/>
</dbReference>
<dbReference type="InterPro" id="IPR005653">
    <property type="entry name" value="OstA-like_N"/>
</dbReference>
<feature type="signal peptide" evidence="2">
    <location>
        <begin position="1"/>
        <end position="26"/>
    </location>
</feature>
<evidence type="ECO:0000256" key="2">
    <source>
        <dbReference type="SAM" id="SignalP"/>
    </source>
</evidence>
<sequence length="186" mass="20565">MKKIFLTTLALTWLLPSLIFPARITAAEKTDRVPTEKVHITSDTMTFDDKKSQVAFSGNVVATRLDATIHADHIKVMLYSQAEKKNQSTKKDDRQPDDNVKELIAWGNVKVNQKDATATADKAVYNTVQKTIVLTGKAPTVLSGENYVTGKKITLFQDSRRVVVEGGPARRVEAFFDSSAPTPETN</sequence>
<dbReference type="STRING" id="1121400.SAMN02746065_11212"/>
<dbReference type="Proteomes" id="UP000192418">
    <property type="component" value="Unassembled WGS sequence"/>
</dbReference>
<evidence type="ECO:0000313" key="4">
    <source>
        <dbReference type="EMBL" id="SMC83607.1"/>
    </source>
</evidence>